<dbReference type="Pfam" id="PF08434">
    <property type="entry name" value="CLCA"/>
    <property type="match status" value="1"/>
</dbReference>
<accession>A0AA88XUV2</accession>
<name>A0AA88XUV2_PINIB</name>
<dbReference type="AlphaFoldDB" id="A0AA88XUV2"/>
<reference evidence="2" key="1">
    <citation type="submission" date="2019-08" db="EMBL/GenBank/DDBJ databases">
        <title>The improved chromosome-level genome for the pearl oyster Pinctada fucata martensii using PacBio sequencing and Hi-C.</title>
        <authorList>
            <person name="Zheng Z."/>
        </authorList>
    </citation>
    <scope>NUCLEOTIDE SEQUENCE</scope>
    <source>
        <strain evidence="2">ZZ-2019</strain>
        <tissue evidence="2">Adductor muscle</tissue>
    </source>
</reference>
<organism evidence="2 3">
    <name type="scientific">Pinctada imbricata</name>
    <name type="common">Atlantic pearl-oyster</name>
    <name type="synonym">Pinctada martensii</name>
    <dbReference type="NCBI Taxonomy" id="66713"/>
    <lineage>
        <taxon>Eukaryota</taxon>
        <taxon>Metazoa</taxon>
        <taxon>Spiralia</taxon>
        <taxon>Lophotrochozoa</taxon>
        <taxon>Mollusca</taxon>
        <taxon>Bivalvia</taxon>
        <taxon>Autobranchia</taxon>
        <taxon>Pteriomorphia</taxon>
        <taxon>Pterioida</taxon>
        <taxon>Pterioidea</taxon>
        <taxon>Pteriidae</taxon>
        <taxon>Pinctada</taxon>
    </lineage>
</organism>
<dbReference type="InterPro" id="IPR036465">
    <property type="entry name" value="vWFA_dom_sf"/>
</dbReference>
<protein>
    <recommendedName>
        <fullName evidence="1">Calcium-activated chloride channel N-terminal domain-containing protein</fullName>
    </recommendedName>
</protein>
<feature type="domain" description="Calcium-activated chloride channel N-terminal" evidence="1">
    <location>
        <begin position="2"/>
        <end position="169"/>
    </location>
</feature>
<dbReference type="InterPro" id="IPR013642">
    <property type="entry name" value="CLCA_N"/>
</dbReference>
<comment type="caution">
    <text evidence="2">The sequence shown here is derived from an EMBL/GenBank/DDBJ whole genome shotgun (WGS) entry which is preliminary data.</text>
</comment>
<gene>
    <name evidence="2" type="ORF">FSP39_022698</name>
</gene>
<dbReference type="EMBL" id="VSWD01000014">
    <property type="protein sequence ID" value="KAK3083437.1"/>
    <property type="molecule type" value="Genomic_DNA"/>
</dbReference>
<evidence type="ECO:0000313" key="2">
    <source>
        <dbReference type="EMBL" id="KAK3083437.1"/>
    </source>
</evidence>
<evidence type="ECO:0000259" key="1">
    <source>
        <dbReference type="Pfam" id="PF08434"/>
    </source>
</evidence>
<dbReference type="SUPFAM" id="SSF53300">
    <property type="entry name" value="vWA-like"/>
    <property type="match status" value="1"/>
</dbReference>
<dbReference type="PANTHER" id="PTHR10579">
    <property type="entry name" value="CALCIUM-ACTIVATED CHLORIDE CHANNEL REGULATOR"/>
    <property type="match status" value="1"/>
</dbReference>
<dbReference type="PANTHER" id="PTHR10579:SF177">
    <property type="entry name" value="CALCIUM-ACTIVATED CHLORIDE CHANNEL REGULATOR 4-LIKE PROTEIN"/>
    <property type="match status" value="1"/>
</dbReference>
<proteinExistence type="predicted"/>
<evidence type="ECO:0000313" key="3">
    <source>
        <dbReference type="Proteomes" id="UP001186944"/>
    </source>
</evidence>
<sequence>MSECGAEGQYVHITPFSLVKYPNLAKALVHQWGHLRWGLFDEYSETESPTFRHEKSFYSSEGTFKPNTCSNRIKGRFSKQCYVGNEKCLLRNGVPASDCKFCPSAPSDTTTSIMGYYYLNGISQFCDKASSSVDAAEHHNTKADTLQNRLCDGRSAWEVMRLHPDFNNLAAGSPSMVTVPTFNIVQQGNQKVVIVMDISGSMSMPYQRLQLEEPSIGAGLREGIKCLTDASASTRGSILLLISDGDEQDYPRISTVRQEVVDSGVVVMSLAFTDQSDIQMVDLATSTGGRSFLYSGLSTSTALLDAFWQSTTVVGDRKHSQNLIQSGAITVSSSNPYSGSFIIDSHVGEDTTIVLSGDRLSFLTITITSPSTYRSDQCDVTSCRLRIPGIAKTGNYTFTVTSTSNSDSNIIYSIQSKQREDNSKGIVTISWTSGGVVDMSKHNLVKMFTSVMRSGAPILGANVTAVFDGSSRQLQLFDNGCGADALENDGIYSAHILPKYLTGNGRTSAKVIVLNKDGSATLIVPLGRRKRSTESLENIKLTTIKADLFERTILSEEVTVINYDASNTNDILAPSKITTLEIISSNSIYRRFGLRFKAVGDDLDDGRATAYDVRMSHDFDKLLEDVNNTHRVMDNITTPQDPGRYEYISVDLPTRYSTYYIGVRAMDENNNTGEMSNIVSLSVITDTQWLVKRGATSSAQVWNRAIIFLIFPFLIHLKF</sequence>
<dbReference type="Proteomes" id="UP001186944">
    <property type="component" value="Unassembled WGS sequence"/>
</dbReference>
<keyword evidence="3" id="KW-1185">Reference proteome</keyword>
<dbReference type="InterPro" id="IPR051266">
    <property type="entry name" value="CLCR"/>
</dbReference>
<dbReference type="Gene3D" id="3.40.50.410">
    <property type="entry name" value="von Willebrand factor, type A domain"/>
    <property type="match status" value="1"/>
</dbReference>